<protein>
    <recommendedName>
        <fullName evidence="4">Glycosyltransferase RgtA/B/C/D-like domain-containing protein</fullName>
    </recommendedName>
</protein>
<sequence>MARYAIENRDSFSRRVGQTSVFNPDSLEIRAPLGRLEENLALHLGIWLERGDHIGRHNLPDAPQLDLPTGLLFALGMALALVWWRDRRVRLLFLWLAVALVPGMFAIEAPHAVRTVEVIAPSMLLAGIGGVALLERLRATHFAWALRWAAPALLLGILALNGVRYFLIWPALPSTYEQFYIAETHIGDLAQRLARDPAVQSQATRLYVPTGPSTDEMVQYLTAELPVGGFDGAALTPAPGPSALLIAYGDNPKVPPERAAQALGPGAQQLALGPRSPLTGNPEYVLYGLGDAAAQIARRVIGSP</sequence>
<keyword evidence="3" id="KW-1185">Reference proteome</keyword>
<dbReference type="Proteomes" id="UP000050509">
    <property type="component" value="Unassembled WGS sequence"/>
</dbReference>
<organism evidence="2 3">
    <name type="scientific">Kouleothrix aurantiaca</name>
    <dbReference type="NCBI Taxonomy" id="186479"/>
    <lineage>
        <taxon>Bacteria</taxon>
        <taxon>Bacillati</taxon>
        <taxon>Chloroflexota</taxon>
        <taxon>Chloroflexia</taxon>
        <taxon>Chloroflexales</taxon>
        <taxon>Roseiflexineae</taxon>
        <taxon>Roseiflexaceae</taxon>
        <taxon>Kouleothrix</taxon>
    </lineage>
</organism>
<keyword evidence="1" id="KW-0812">Transmembrane</keyword>
<feature type="transmembrane region" description="Helical" evidence="1">
    <location>
        <begin position="91"/>
        <end position="112"/>
    </location>
</feature>
<accession>A0A0P9FGN8</accession>
<reference evidence="2 3" key="1">
    <citation type="submission" date="2015-09" db="EMBL/GenBank/DDBJ databases">
        <title>Draft genome sequence of Kouleothrix aurantiaca JCM 19913.</title>
        <authorList>
            <person name="Hemp J."/>
        </authorList>
    </citation>
    <scope>NUCLEOTIDE SEQUENCE [LARGE SCALE GENOMIC DNA]</scope>
    <source>
        <strain evidence="2 3">COM-B</strain>
    </source>
</reference>
<gene>
    <name evidence="2" type="ORF">SE17_16385</name>
</gene>
<dbReference type="AlphaFoldDB" id="A0A0P9FGN8"/>
<keyword evidence="1" id="KW-1133">Transmembrane helix</keyword>
<evidence type="ECO:0000313" key="3">
    <source>
        <dbReference type="Proteomes" id="UP000050509"/>
    </source>
</evidence>
<feature type="transmembrane region" description="Helical" evidence="1">
    <location>
        <begin position="146"/>
        <end position="167"/>
    </location>
</feature>
<evidence type="ECO:0000313" key="2">
    <source>
        <dbReference type="EMBL" id="KPV52287.1"/>
    </source>
</evidence>
<proteinExistence type="predicted"/>
<evidence type="ECO:0008006" key="4">
    <source>
        <dbReference type="Google" id="ProtNLM"/>
    </source>
</evidence>
<evidence type="ECO:0000256" key="1">
    <source>
        <dbReference type="SAM" id="Phobius"/>
    </source>
</evidence>
<feature type="transmembrane region" description="Helical" evidence="1">
    <location>
        <begin position="67"/>
        <end position="84"/>
    </location>
</feature>
<keyword evidence="1" id="KW-0472">Membrane</keyword>
<dbReference type="EMBL" id="LJCR01000595">
    <property type="protein sequence ID" value="KPV52287.1"/>
    <property type="molecule type" value="Genomic_DNA"/>
</dbReference>
<feature type="transmembrane region" description="Helical" evidence="1">
    <location>
        <begin position="118"/>
        <end position="134"/>
    </location>
</feature>
<comment type="caution">
    <text evidence="2">The sequence shown here is derived from an EMBL/GenBank/DDBJ whole genome shotgun (WGS) entry which is preliminary data.</text>
</comment>
<name>A0A0P9FGN8_9CHLR</name>